<proteinExistence type="predicted"/>
<evidence type="ECO:0000313" key="1">
    <source>
        <dbReference type="EMBL" id="GAA5153878.1"/>
    </source>
</evidence>
<gene>
    <name evidence="1" type="ORF">GCM10023340_36540</name>
</gene>
<dbReference type="Proteomes" id="UP001500221">
    <property type="component" value="Unassembled WGS sequence"/>
</dbReference>
<protein>
    <submittedName>
        <fullName evidence="1">Uncharacterized protein</fullName>
    </submittedName>
</protein>
<reference evidence="2" key="1">
    <citation type="journal article" date="2019" name="Int. J. Syst. Evol. Microbiol.">
        <title>The Global Catalogue of Microorganisms (GCM) 10K type strain sequencing project: providing services to taxonomists for standard genome sequencing and annotation.</title>
        <authorList>
            <consortium name="The Broad Institute Genomics Platform"/>
            <consortium name="The Broad Institute Genome Sequencing Center for Infectious Disease"/>
            <person name="Wu L."/>
            <person name="Ma J."/>
        </authorList>
    </citation>
    <scope>NUCLEOTIDE SEQUENCE [LARGE SCALE GENOMIC DNA]</scope>
    <source>
        <strain evidence="2">JCM 18459</strain>
    </source>
</reference>
<dbReference type="RefSeq" id="WP_345462025.1">
    <property type="nucleotide sequence ID" value="NZ_BAABKG010000005.1"/>
</dbReference>
<organism evidence="1 2">
    <name type="scientific">Nocardioides marinquilinus</name>
    <dbReference type="NCBI Taxonomy" id="1210400"/>
    <lineage>
        <taxon>Bacteria</taxon>
        <taxon>Bacillati</taxon>
        <taxon>Actinomycetota</taxon>
        <taxon>Actinomycetes</taxon>
        <taxon>Propionibacteriales</taxon>
        <taxon>Nocardioidaceae</taxon>
        <taxon>Nocardioides</taxon>
    </lineage>
</organism>
<accession>A0ABP9Q1R3</accession>
<keyword evidence="2" id="KW-1185">Reference proteome</keyword>
<name>A0ABP9Q1R3_9ACTN</name>
<evidence type="ECO:0000313" key="2">
    <source>
        <dbReference type="Proteomes" id="UP001500221"/>
    </source>
</evidence>
<comment type="caution">
    <text evidence="1">The sequence shown here is derived from an EMBL/GenBank/DDBJ whole genome shotgun (WGS) entry which is preliminary data.</text>
</comment>
<dbReference type="EMBL" id="BAABKG010000005">
    <property type="protein sequence ID" value="GAA5153878.1"/>
    <property type="molecule type" value="Genomic_DNA"/>
</dbReference>
<sequence length="79" mass="8873">MSKRFNQSDPTANQAVANVMRERDRAPRRKLLAEFPDVFGDLMPHEAKKVALAAFVAADNDLLAITREHLEAAKREVRG</sequence>